<keyword evidence="5 10" id="KW-0762">Sugar transport</keyword>
<evidence type="ECO:0000313" key="12">
    <source>
        <dbReference type="EMBL" id="KAK8963002.1"/>
    </source>
</evidence>
<dbReference type="PANTHER" id="PTHR10791:SF222">
    <property type="entry name" value="BIDIRECTIONAL SUGAR TRANSPORTER SWEET15"/>
    <property type="match status" value="1"/>
</dbReference>
<evidence type="ECO:0000256" key="10">
    <source>
        <dbReference type="RuleBase" id="RU910715"/>
    </source>
</evidence>
<dbReference type="InterPro" id="IPR047664">
    <property type="entry name" value="SWEET"/>
</dbReference>
<dbReference type="PANTHER" id="PTHR10791">
    <property type="entry name" value="RAG1-ACTIVATING PROTEIN 1"/>
    <property type="match status" value="1"/>
</dbReference>
<keyword evidence="13" id="KW-1185">Reference proteome</keyword>
<dbReference type="Gene3D" id="1.20.1280.290">
    <property type="match status" value="2"/>
</dbReference>
<name>A0ABR2MFN6_9ASPA</name>
<feature type="region of interest" description="Disordered" evidence="11">
    <location>
        <begin position="218"/>
        <end position="261"/>
    </location>
</feature>
<gene>
    <name evidence="12" type="primary">SWEET14</name>
    <name evidence="12" type="ORF">KSP40_PGU018136</name>
</gene>
<keyword evidence="6 10" id="KW-0812">Transmembrane</keyword>
<evidence type="ECO:0000256" key="7">
    <source>
        <dbReference type="ARBA" id="ARBA00022737"/>
    </source>
</evidence>
<proteinExistence type="inferred from homology"/>
<evidence type="ECO:0000256" key="6">
    <source>
        <dbReference type="ARBA" id="ARBA00022692"/>
    </source>
</evidence>
<comment type="subcellular location">
    <subcellularLocation>
        <location evidence="1 10">Cell membrane</location>
        <topology evidence="1 10">Multi-pass membrane protein</topology>
    </subcellularLocation>
</comment>
<feature type="transmembrane region" description="Helical" evidence="10">
    <location>
        <begin position="102"/>
        <end position="122"/>
    </location>
</feature>
<dbReference type="InterPro" id="IPR004316">
    <property type="entry name" value="SWEET_rpt"/>
</dbReference>
<comment type="function">
    <text evidence="10">Mediates both low-affinity uptake and efflux of sugar across the membrane.</text>
</comment>
<evidence type="ECO:0000256" key="3">
    <source>
        <dbReference type="ARBA" id="ARBA00022448"/>
    </source>
</evidence>
<accession>A0ABR2MFN6</accession>
<keyword evidence="3 10" id="KW-0813">Transport</keyword>
<comment type="caution">
    <text evidence="12">The sequence shown here is derived from an EMBL/GenBank/DDBJ whole genome shotgun (WGS) entry which is preliminary data.</text>
</comment>
<dbReference type="Proteomes" id="UP001412067">
    <property type="component" value="Unassembled WGS sequence"/>
</dbReference>
<dbReference type="EMBL" id="JBBWWR010000008">
    <property type="protein sequence ID" value="KAK8963002.1"/>
    <property type="molecule type" value="Genomic_DNA"/>
</dbReference>
<comment type="similarity">
    <text evidence="2 10">Belongs to the SWEET sugar transporter family.</text>
</comment>
<feature type="transmembrane region" description="Helical" evidence="10">
    <location>
        <begin position="161"/>
        <end position="181"/>
    </location>
</feature>
<keyword evidence="8 10" id="KW-1133">Transmembrane helix</keyword>
<protein>
    <recommendedName>
        <fullName evidence="10">Bidirectional sugar transporter SWEET</fullName>
    </recommendedName>
</protein>
<evidence type="ECO:0000313" key="13">
    <source>
        <dbReference type="Proteomes" id="UP001412067"/>
    </source>
</evidence>
<reference evidence="12 13" key="1">
    <citation type="journal article" date="2022" name="Nat. Plants">
        <title>Genomes of leafy and leafless Platanthera orchids illuminate the evolution of mycoheterotrophy.</title>
        <authorList>
            <person name="Li M.H."/>
            <person name="Liu K.W."/>
            <person name="Li Z."/>
            <person name="Lu H.C."/>
            <person name="Ye Q.L."/>
            <person name="Zhang D."/>
            <person name="Wang J.Y."/>
            <person name="Li Y.F."/>
            <person name="Zhong Z.M."/>
            <person name="Liu X."/>
            <person name="Yu X."/>
            <person name="Liu D.K."/>
            <person name="Tu X.D."/>
            <person name="Liu B."/>
            <person name="Hao Y."/>
            <person name="Liao X.Y."/>
            <person name="Jiang Y.T."/>
            <person name="Sun W.H."/>
            <person name="Chen J."/>
            <person name="Chen Y.Q."/>
            <person name="Ai Y."/>
            <person name="Zhai J.W."/>
            <person name="Wu S.S."/>
            <person name="Zhou Z."/>
            <person name="Hsiao Y.Y."/>
            <person name="Wu W.L."/>
            <person name="Chen Y.Y."/>
            <person name="Lin Y.F."/>
            <person name="Hsu J.L."/>
            <person name="Li C.Y."/>
            <person name="Wang Z.W."/>
            <person name="Zhao X."/>
            <person name="Zhong W.Y."/>
            <person name="Ma X.K."/>
            <person name="Ma L."/>
            <person name="Huang J."/>
            <person name="Chen G.Z."/>
            <person name="Huang M.Z."/>
            <person name="Huang L."/>
            <person name="Peng D.H."/>
            <person name="Luo Y.B."/>
            <person name="Zou S.Q."/>
            <person name="Chen S.P."/>
            <person name="Lan S."/>
            <person name="Tsai W.C."/>
            <person name="Van de Peer Y."/>
            <person name="Liu Z.J."/>
        </authorList>
    </citation>
    <scope>NUCLEOTIDE SEQUENCE [LARGE SCALE GENOMIC DNA]</scope>
    <source>
        <strain evidence="12">Lor288</strain>
    </source>
</reference>
<evidence type="ECO:0000256" key="11">
    <source>
        <dbReference type="SAM" id="MobiDB-lite"/>
    </source>
</evidence>
<feature type="transmembrane region" description="Helical" evidence="10">
    <location>
        <begin position="187"/>
        <end position="210"/>
    </location>
</feature>
<dbReference type="Pfam" id="PF03083">
    <property type="entry name" value="MtN3_slv"/>
    <property type="match status" value="2"/>
</dbReference>
<organism evidence="12 13">
    <name type="scientific">Platanthera guangdongensis</name>
    <dbReference type="NCBI Taxonomy" id="2320717"/>
    <lineage>
        <taxon>Eukaryota</taxon>
        <taxon>Viridiplantae</taxon>
        <taxon>Streptophyta</taxon>
        <taxon>Embryophyta</taxon>
        <taxon>Tracheophyta</taxon>
        <taxon>Spermatophyta</taxon>
        <taxon>Magnoliopsida</taxon>
        <taxon>Liliopsida</taxon>
        <taxon>Asparagales</taxon>
        <taxon>Orchidaceae</taxon>
        <taxon>Orchidoideae</taxon>
        <taxon>Orchideae</taxon>
        <taxon>Orchidinae</taxon>
        <taxon>Platanthera</taxon>
    </lineage>
</organism>
<feature type="transmembrane region" description="Helical" evidence="10">
    <location>
        <begin position="6"/>
        <end position="31"/>
    </location>
</feature>
<evidence type="ECO:0000256" key="2">
    <source>
        <dbReference type="ARBA" id="ARBA00007809"/>
    </source>
</evidence>
<keyword evidence="9 10" id="KW-0472">Membrane</keyword>
<feature type="transmembrane region" description="Helical" evidence="10">
    <location>
        <begin position="67"/>
        <end position="90"/>
    </location>
</feature>
<evidence type="ECO:0000256" key="9">
    <source>
        <dbReference type="ARBA" id="ARBA00023136"/>
    </source>
</evidence>
<evidence type="ECO:0000256" key="5">
    <source>
        <dbReference type="ARBA" id="ARBA00022597"/>
    </source>
</evidence>
<feature type="transmembrane region" description="Helical" evidence="10">
    <location>
        <begin position="43"/>
        <end position="61"/>
    </location>
</feature>
<sequence length="261" mass="28982">MAASPWALTAGILGNIISFLVFLAPISTFYRIYKKKSTEGFQAVPYIVALLSAMLWLYYAFIKTNEIILIIINSIGCVVEAIYIVVFLAYAHRKARVHAAKVILFLDLGIFSSIVLSTIIFSKGDTRVTVVGWICVGFAVGVFVAPLSIMKLVIKTKSVEFMPFFLSLFLTLSAVAWFFYGLLVKDIYVMLPNVLGLLFGLAQMLLYAIYRKPRRADESDTDESLKKTKKVASIGDEQKAGSGEWAMTVKESNEDDTSIPI</sequence>
<feature type="transmembrane region" description="Helical" evidence="10">
    <location>
        <begin position="128"/>
        <end position="149"/>
    </location>
</feature>
<evidence type="ECO:0000256" key="4">
    <source>
        <dbReference type="ARBA" id="ARBA00022475"/>
    </source>
</evidence>
<evidence type="ECO:0000256" key="1">
    <source>
        <dbReference type="ARBA" id="ARBA00004651"/>
    </source>
</evidence>
<evidence type="ECO:0000256" key="8">
    <source>
        <dbReference type="ARBA" id="ARBA00022989"/>
    </source>
</evidence>
<keyword evidence="7" id="KW-0677">Repeat</keyword>
<keyword evidence="4" id="KW-1003">Cell membrane</keyword>